<keyword evidence="5" id="KW-0677">Repeat</keyword>
<keyword evidence="7" id="KW-0521">NADP</keyword>
<evidence type="ECO:0000313" key="8">
    <source>
        <dbReference type="EMBL" id="CAF0746634.1"/>
    </source>
</evidence>
<dbReference type="PANTHER" id="PTHR24111:SF0">
    <property type="entry name" value="LEUCINE-RICH REPEAT-CONTAINING PROTEIN"/>
    <property type="match status" value="1"/>
</dbReference>
<evidence type="ECO:0000256" key="2">
    <source>
        <dbReference type="ARBA" id="ARBA00022676"/>
    </source>
</evidence>
<evidence type="ECO:0000256" key="6">
    <source>
        <dbReference type="ARBA" id="ARBA00047597"/>
    </source>
</evidence>
<dbReference type="InterPro" id="IPR000768">
    <property type="entry name" value="ART"/>
</dbReference>
<dbReference type="SUPFAM" id="SSF56399">
    <property type="entry name" value="ADP-ribosylation"/>
    <property type="match status" value="1"/>
</dbReference>
<reference evidence="8" key="1">
    <citation type="submission" date="2021-02" db="EMBL/GenBank/DDBJ databases">
        <authorList>
            <person name="Nowell W R."/>
        </authorList>
    </citation>
    <scope>NUCLEOTIDE SEQUENCE</scope>
</reference>
<evidence type="ECO:0000313" key="9">
    <source>
        <dbReference type="Proteomes" id="UP000663828"/>
    </source>
</evidence>
<comment type="similarity">
    <text evidence="1 7">Belongs to the Arg-specific ADP-ribosyltransferase family.</text>
</comment>
<proteinExistence type="inferred from homology"/>
<evidence type="ECO:0000256" key="7">
    <source>
        <dbReference type="RuleBase" id="RU361228"/>
    </source>
</evidence>
<dbReference type="PANTHER" id="PTHR24111">
    <property type="entry name" value="LEUCINE-RICH REPEAT-CONTAINING PROTEIN 34"/>
    <property type="match status" value="1"/>
</dbReference>
<dbReference type="InterPro" id="IPR032675">
    <property type="entry name" value="LRR_dom_sf"/>
</dbReference>
<dbReference type="Pfam" id="PF13516">
    <property type="entry name" value="LRR_6"/>
    <property type="match status" value="2"/>
</dbReference>
<keyword evidence="9" id="KW-1185">Reference proteome</keyword>
<evidence type="ECO:0000256" key="5">
    <source>
        <dbReference type="ARBA" id="ARBA00022737"/>
    </source>
</evidence>
<evidence type="ECO:0000256" key="1">
    <source>
        <dbReference type="ARBA" id="ARBA00009558"/>
    </source>
</evidence>
<protein>
    <recommendedName>
        <fullName evidence="7">NAD(P)(+)--arginine ADP-ribosyltransferase</fullName>
        <ecNumber evidence="7">2.4.2.31</ecNumber>
    </recommendedName>
    <alternativeName>
        <fullName evidence="7">Mono(ADP-ribosyl)transferase</fullName>
    </alternativeName>
</protein>
<keyword evidence="7" id="KW-0520">NAD</keyword>
<name>A0A813P6I7_ADIRI</name>
<dbReference type="InterPro" id="IPR052201">
    <property type="entry name" value="LRR-containing_regulator"/>
</dbReference>
<keyword evidence="2 7" id="KW-0328">Glycosyltransferase</keyword>
<dbReference type="GO" id="GO:0016779">
    <property type="term" value="F:nucleotidyltransferase activity"/>
    <property type="evidence" value="ECO:0007669"/>
    <property type="project" value="UniProtKB-KW"/>
</dbReference>
<dbReference type="GO" id="GO:0106274">
    <property type="term" value="F:NAD+-protein-arginine ADP-ribosyltransferase activity"/>
    <property type="evidence" value="ECO:0007669"/>
    <property type="project" value="UniProtKB-EC"/>
</dbReference>
<sequence>MAEKYVDDGKIMTRVTDILLEPKRMLPPIKGYENEPLVSLEESVKPLVSFVPDVEQMVWTVKQNCQQSEDHLSLDESGSIMLYTLEWEPAESSFYYVLNSTLRSEHRQKLRPWFLYLRLVIYALAKLPSLPPRTIYRGVKMDLSKEFTKDKTFIWWSFSSCTSTIEVIKHFLGDKGPRTILNVETHSAKDISRHSFYTTENEILLYPARQLKVISSIDLGSQLHIVQLQEVQPPFSLIHIPQTAQVISPLTFISSTNSTYVNPELKQLIEQYQPNSKITLTGQRLTDQNMYIVVQEALVSKQCEELWIAYNQINSEGVRILAEGLSKSTTLKMLAIGQDHLHNEGIQYLASALSRTNNTLESLALERTGLTDNGIEYLSEMLKTNRHLKVLILPTNLISDQGVKILADTLIRHNRTLKVVDLQNNKLVSDASIGCLSELLEKNSRLTYLNVRDCNFTEKGKQRLRQIV</sequence>
<accession>A0A813P6I7</accession>
<dbReference type="Gene3D" id="3.80.10.10">
    <property type="entry name" value="Ribonuclease Inhibitor"/>
    <property type="match status" value="2"/>
</dbReference>
<dbReference type="InterPro" id="IPR001611">
    <property type="entry name" value="Leu-rich_rpt"/>
</dbReference>
<evidence type="ECO:0000256" key="3">
    <source>
        <dbReference type="ARBA" id="ARBA00022679"/>
    </source>
</evidence>
<keyword evidence="3 7" id="KW-0808">Transferase</keyword>
<dbReference type="AlphaFoldDB" id="A0A813P6I7"/>
<dbReference type="SUPFAM" id="SSF52047">
    <property type="entry name" value="RNI-like"/>
    <property type="match status" value="1"/>
</dbReference>
<gene>
    <name evidence="8" type="ORF">XAT740_LOCUS195</name>
</gene>
<evidence type="ECO:0000256" key="4">
    <source>
        <dbReference type="ARBA" id="ARBA00022695"/>
    </source>
</evidence>
<dbReference type="EC" id="2.4.2.31" evidence="7"/>
<dbReference type="SMART" id="SM00368">
    <property type="entry name" value="LRR_RI"/>
    <property type="match status" value="6"/>
</dbReference>
<keyword evidence="4" id="KW-0548">Nucleotidyltransferase</keyword>
<dbReference type="Proteomes" id="UP000663828">
    <property type="component" value="Unassembled WGS sequence"/>
</dbReference>
<dbReference type="Pfam" id="PF01129">
    <property type="entry name" value="ART"/>
    <property type="match status" value="1"/>
</dbReference>
<dbReference type="Gene3D" id="3.90.176.10">
    <property type="entry name" value="Toxin ADP-ribosyltransferase, Chain A, domain 1"/>
    <property type="match status" value="1"/>
</dbReference>
<comment type="caution">
    <text evidence="8">The sequence shown here is derived from an EMBL/GenBank/DDBJ whole genome shotgun (WGS) entry which is preliminary data.</text>
</comment>
<dbReference type="PROSITE" id="PS51996">
    <property type="entry name" value="TR_MART"/>
    <property type="match status" value="1"/>
</dbReference>
<comment type="catalytic activity">
    <reaction evidence="6 7">
        <text>L-arginyl-[protein] + NAD(+) = N(omega)-(ADP-D-ribosyl)-L-arginyl-[protein] + nicotinamide + H(+)</text>
        <dbReference type="Rhea" id="RHEA:19149"/>
        <dbReference type="Rhea" id="RHEA-COMP:10532"/>
        <dbReference type="Rhea" id="RHEA-COMP:15087"/>
        <dbReference type="ChEBI" id="CHEBI:15378"/>
        <dbReference type="ChEBI" id="CHEBI:17154"/>
        <dbReference type="ChEBI" id="CHEBI:29965"/>
        <dbReference type="ChEBI" id="CHEBI:57540"/>
        <dbReference type="ChEBI" id="CHEBI:142554"/>
        <dbReference type="EC" id="2.4.2.31"/>
    </reaction>
</comment>
<dbReference type="EMBL" id="CAJNOR010000005">
    <property type="protein sequence ID" value="CAF0746634.1"/>
    <property type="molecule type" value="Genomic_DNA"/>
</dbReference>
<organism evidence="8 9">
    <name type="scientific">Adineta ricciae</name>
    <name type="common">Rotifer</name>
    <dbReference type="NCBI Taxonomy" id="249248"/>
    <lineage>
        <taxon>Eukaryota</taxon>
        <taxon>Metazoa</taxon>
        <taxon>Spiralia</taxon>
        <taxon>Gnathifera</taxon>
        <taxon>Rotifera</taxon>
        <taxon>Eurotatoria</taxon>
        <taxon>Bdelloidea</taxon>
        <taxon>Adinetida</taxon>
        <taxon>Adinetidae</taxon>
        <taxon>Adineta</taxon>
    </lineage>
</organism>